<reference evidence="3" key="1">
    <citation type="submission" date="2021-03" db="EMBL/GenBank/DDBJ databases">
        <authorList>
            <consortium name="Genoscope - CEA"/>
            <person name="William W."/>
        </authorList>
    </citation>
    <scope>NUCLEOTIDE SEQUENCE</scope>
    <source>
        <strain evidence="3">Doubled-haploid Pahang</strain>
    </source>
</reference>
<dbReference type="PANTHER" id="PTHR23024:SF577">
    <property type="entry name" value="CARBOXYLESTERASE 2-RELATED"/>
    <property type="match status" value="1"/>
</dbReference>
<reference evidence="4" key="2">
    <citation type="submission" date="2021-05" db="UniProtKB">
        <authorList>
            <consortium name="EnsemblPlants"/>
        </authorList>
    </citation>
    <scope>IDENTIFICATION</scope>
    <source>
        <strain evidence="4">subsp. malaccensis</strain>
    </source>
</reference>
<protein>
    <submittedName>
        <fullName evidence="3">(wild Malaysian banana) hypothetical protein</fullName>
    </submittedName>
</protein>
<dbReference type="Gene3D" id="3.40.50.1820">
    <property type="entry name" value="alpha/beta hydrolase"/>
    <property type="match status" value="1"/>
</dbReference>
<evidence type="ECO:0000259" key="2">
    <source>
        <dbReference type="Pfam" id="PF07859"/>
    </source>
</evidence>
<dbReference type="Proteomes" id="UP000012960">
    <property type="component" value="Unplaced"/>
</dbReference>
<dbReference type="PROSITE" id="PS01174">
    <property type="entry name" value="LIPASE_GDXG_SER"/>
    <property type="match status" value="1"/>
</dbReference>
<dbReference type="InterPro" id="IPR029058">
    <property type="entry name" value="AB_hydrolase_fold"/>
</dbReference>
<dbReference type="SUPFAM" id="SSF53474">
    <property type="entry name" value="alpha/beta-Hydrolases"/>
    <property type="match status" value="1"/>
</dbReference>
<sequence length="368" mass="40609">MWLRLPQPTCSSTVWICYDLLPTAQAIGPLSCPFPVPLSSSSPTLHCLMDPESELVFDFPPFLRLYKSGHVERLIGTDVVPAGVATATGVASKDVVIDPQTGLSARLYIRCSSDESGKRKLPVLVYYHGGAFVIESAFSPTYDGFLNNLVARVDFVVVSVEYRRAPEHPIPAAYDDSYAALNWVASHAGGSGGPEAWLAERGDFGRVFLAGDSAGANIAHNVLMRTRTDALPNAVPITGLALIHAYFWGKEPVGSEPTDPMFRQWLETTWGFVCGWSFGIDDPRVDPFGDPAILKALPCRRVLVSVTEKDWFRDRGKAYYEKLQESGWEGEAELLETEDEEHVYFLSKPDCDKAAVELDRLVSFLTRD</sequence>
<dbReference type="AlphaFoldDB" id="A0A804JV73"/>
<evidence type="ECO:0000256" key="1">
    <source>
        <dbReference type="PROSITE-ProRule" id="PRU10038"/>
    </source>
</evidence>
<organism evidence="4 5">
    <name type="scientific">Musa acuminata subsp. malaccensis</name>
    <name type="common">Wild banana</name>
    <name type="synonym">Musa malaccensis</name>
    <dbReference type="NCBI Taxonomy" id="214687"/>
    <lineage>
        <taxon>Eukaryota</taxon>
        <taxon>Viridiplantae</taxon>
        <taxon>Streptophyta</taxon>
        <taxon>Embryophyta</taxon>
        <taxon>Tracheophyta</taxon>
        <taxon>Spermatophyta</taxon>
        <taxon>Magnoliopsida</taxon>
        <taxon>Liliopsida</taxon>
        <taxon>Zingiberales</taxon>
        <taxon>Musaceae</taxon>
        <taxon>Musa</taxon>
    </lineage>
</organism>
<proteinExistence type="predicted"/>
<accession>A0A804JV73</accession>
<dbReference type="OMA" id="IPRHHRK"/>
<gene>
    <name evidence="3" type="ORF">GSMUA_42110.1</name>
</gene>
<dbReference type="InParanoid" id="A0A804JV73"/>
<name>A0A804JV73_MUSAM</name>
<evidence type="ECO:0000313" key="5">
    <source>
        <dbReference type="Proteomes" id="UP000012960"/>
    </source>
</evidence>
<dbReference type="Gramene" id="Ma07_t12770.1">
    <property type="protein sequence ID" value="Ma07_p12770.1"/>
    <property type="gene ID" value="Ma07_g12770"/>
</dbReference>
<dbReference type="GO" id="GO:0016787">
    <property type="term" value="F:hydrolase activity"/>
    <property type="evidence" value="ECO:0007669"/>
    <property type="project" value="InterPro"/>
</dbReference>
<dbReference type="PANTHER" id="PTHR23024">
    <property type="entry name" value="ARYLACETAMIDE DEACETYLASE"/>
    <property type="match status" value="1"/>
</dbReference>
<feature type="domain" description="Alpha/beta hydrolase fold-3" evidence="2">
    <location>
        <begin position="124"/>
        <end position="345"/>
    </location>
</feature>
<evidence type="ECO:0000313" key="3">
    <source>
        <dbReference type="EMBL" id="CAG1856427.1"/>
    </source>
</evidence>
<dbReference type="InterPro" id="IPR033140">
    <property type="entry name" value="Lipase_GDXG_put_SER_AS"/>
</dbReference>
<dbReference type="EMBL" id="HG996473">
    <property type="protein sequence ID" value="CAG1856427.1"/>
    <property type="molecule type" value="Genomic_DNA"/>
</dbReference>
<feature type="active site" evidence="1">
    <location>
        <position position="213"/>
    </location>
</feature>
<dbReference type="InterPro" id="IPR050466">
    <property type="entry name" value="Carboxylest/Gibb_receptor"/>
</dbReference>
<keyword evidence="5" id="KW-1185">Reference proteome</keyword>
<dbReference type="Pfam" id="PF07859">
    <property type="entry name" value="Abhydrolase_3"/>
    <property type="match status" value="1"/>
</dbReference>
<dbReference type="EnsemblPlants" id="Ma07_t12770.1">
    <property type="protein sequence ID" value="Ma07_p12770.1"/>
    <property type="gene ID" value="Ma07_g12770"/>
</dbReference>
<dbReference type="OrthoDB" id="408631at2759"/>
<dbReference type="KEGG" id="mus:103991538"/>
<dbReference type="FunCoup" id="A0A804JV73">
    <property type="interactions" value="197"/>
</dbReference>
<evidence type="ECO:0000313" key="4">
    <source>
        <dbReference type="EnsemblPlants" id="Ma07_p12770.1"/>
    </source>
</evidence>
<dbReference type="InterPro" id="IPR013094">
    <property type="entry name" value="AB_hydrolase_3"/>
</dbReference>